<dbReference type="GO" id="GO:0005737">
    <property type="term" value="C:cytoplasm"/>
    <property type="evidence" value="ECO:0007669"/>
    <property type="project" value="UniProtKB-SubCell"/>
</dbReference>
<feature type="region of interest" description="Disordered" evidence="6">
    <location>
        <begin position="84"/>
        <end position="110"/>
    </location>
</feature>
<dbReference type="PANTHER" id="PTHR48032:SF18">
    <property type="entry name" value="RRM DOMAIN-CONTAINING PROTEIN"/>
    <property type="match status" value="1"/>
</dbReference>
<dbReference type="GO" id="GO:0003729">
    <property type="term" value="F:mRNA binding"/>
    <property type="evidence" value="ECO:0007669"/>
    <property type="project" value="TreeGrafter"/>
</dbReference>
<name>A0A9N9RI65_9DIPT</name>
<dbReference type="Pfam" id="PF00076">
    <property type="entry name" value="RRM_1"/>
    <property type="match status" value="2"/>
</dbReference>
<dbReference type="SUPFAM" id="SSF54928">
    <property type="entry name" value="RNA-binding domain, RBD"/>
    <property type="match status" value="2"/>
</dbReference>
<dbReference type="FunFam" id="3.30.70.330:FF:000427">
    <property type="entry name" value="Heterogeneous nuclear ribonucleoprotein 27C"/>
    <property type="match status" value="1"/>
</dbReference>
<proteinExistence type="predicted"/>
<keyword evidence="9" id="KW-1185">Reference proteome</keyword>
<feature type="domain" description="RRM" evidence="7">
    <location>
        <begin position="110"/>
        <end position="187"/>
    </location>
</feature>
<keyword evidence="3" id="KW-0677">Repeat</keyword>
<feature type="domain" description="RRM" evidence="7">
    <location>
        <begin position="15"/>
        <end position="106"/>
    </location>
</feature>
<feature type="compositionally biased region" description="Polar residues" evidence="6">
    <location>
        <begin position="390"/>
        <end position="409"/>
    </location>
</feature>
<comment type="subcellular location">
    <subcellularLocation>
        <location evidence="1">Cytoplasm</location>
    </subcellularLocation>
</comment>
<dbReference type="PANTHER" id="PTHR48032">
    <property type="entry name" value="RNA-BINDING PROTEIN MUSASHI HOMOLOG RBP6"/>
    <property type="match status" value="1"/>
</dbReference>
<evidence type="ECO:0000256" key="3">
    <source>
        <dbReference type="ARBA" id="ARBA00022737"/>
    </source>
</evidence>
<dbReference type="InterPro" id="IPR035979">
    <property type="entry name" value="RBD_domain_sf"/>
</dbReference>
<evidence type="ECO:0000313" key="9">
    <source>
        <dbReference type="Proteomes" id="UP001153620"/>
    </source>
</evidence>
<dbReference type="AlphaFoldDB" id="A0A9N9RI65"/>
<gene>
    <name evidence="8" type="ORF">CHIRRI_LOCUS276</name>
</gene>
<keyword evidence="4 5" id="KW-0694">RNA-binding</keyword>
<sequence>MRMNAGVDVEDDEKGKLFVGGLSWETTQDSLQRYFSRYGEVIDCVVMKNNETGRSRGFGFVTFADPNNVQVCMDVVLQSGPHNLDGRTIDPKQCNPRTMQKPKTRGGSYPKVFLGGLPSNVTETDLRMFFGRYGKVMEVVIMYDQEKKKSRGFGFLSFEDEASVERVTTEHYITLNGKQVEIKKAEPRDGSQNHKMNQDPNNQSMGGNNWGPPPSAQIGNPMTMQGPNSQMNAGPPMNMMAPNMMGGYPSTAGWGSQQQNYGYGGPSPANYNQGWGPSPPQAAPQAPPPHQWSNYNATAQQTPQGYSSAYDMYNSSNAAQTAAPGSGISGGNWNSWGPLTNSGASAGSNEMYNRQSGSGSAPTGMGPTGNAGNNTGKGPSADYSYGGYGNYTNDQPQSYGGPPTRSTYGNDIGQYPPTGDDYKRYLNQNIKQII</sequence>
<dbReference type="EMBL" id="OU895877">
    <property type="protein sequence ID" value="CAG9797276.1"/>
    <property type="molecule type" value="Genomic_DNA"/>
</dbReference>
<dbReference type="GO" id="GO:0006417">
    <property type="term" value="P:regulation of translation"/>
    <property type="evidence" value="ECO:0007669"/>
    <property type="project" value="TreeGrafter"/>
</dbReference>
<dbReference type="CDD" id="cd12325">
    <property type="entry name" value="RRM1_hnRNPA_hnRNPD_like"/>
    <property type="match status" value="1"/>
</dbReference>
<evidence type="ECO:0000259" key="7">
    <source>
        <dbReference type="PROSITE" id="PS50102"/>
    </source>
</evidence>
<feature type="compositionally biased region" description="Pro residues" evidence="6">
    <location>
        <begin position="277"/>
        <end position="290"/>
    </location>
</feature>
<dbReference type="InterPro" id="IPR000504">
    <property type="entry name" value="RRM_dom"/>
</dbReference>
<feature type="compositionally biased region" description="Polar residues" evidence="6">
    <location>
        <begin position="341"/>
        <end position="361"/>
    </location>
</feature>
<dbReference type="SMART" id="SM00360">
    <property type="entry name" value="RRM"/>
    <property type="match status" value="2"/>
</dbReference>
<evidence type="ECO:0000313" key="8">
    <source>
        <dbReference type="EMBL" id="CAG9797276.1"/>
    </source>
</evidence>
<organism evidence="8 9">
    <name type="scientific">Chironomus riparius</name>
    <dbReference type="NCBI Taxonomy" id="315576"/>
    <lineage>
        <taxon>Eukaryota</taxon>
        <taxon>Metazoa</taxon>
        <taxon>Ecdysozoa</taxon>
        <taxon>Arthropoda</taxon>
        <taxon>Hexapoda</taxon>
        <taxon>Insecta</taxon>
        <taxon>Pterygota</taxon>
        <taxon>Neoptera</taxon>
        <taxon>Endopterygota</taxon>
        <taxon>Diptera</taxon>
        <taxon>Nematocera</taxon>
        <taxon>Chironomoidea</taxon>
        <taxon>Chironomidae</taxon>
        <taxon>Chironominae</taxon>
        <taxon>Chironomus</taxon>
    </lineage>
</organism>
<evidence type="ECO:0000256" key="2">
    <source>
        <dbReference type="ARBA" id="ARBA00022490"/>
    </source>
</evidence>
<feature type="compositionally biased region" description="Polar residues" evidence="6">
    <location>
        <begin position="193"/>
        <end position="207"/>
    </location>
</feature>
<dbReference type="OrthoDB" id="1875751at2759"/>
<dbReference type="PROSITE" id="PS50102">
    <property type="entry name" value="RRM"/>
    <property type="match status" value="2"/>
</dbReference>
<dbReference type="Gene3D" id="3.30.70.330">
    <property type="match status" value="2"/>
</dbReference>
<feature type="compositionally biased region" description="Polar residues" evidence="6">
    <location>
        <begin position="217"/>
        <end position="230"/>
    </location>
</feature>
<dbReference type="InterPro" id="IPR012677">
    <property type="entry name" value="Nucleotide-bd_a/b_plait_sf"/>
</dbReference>
<evidence type="ECO:0000256" key="6">
    <source>
        <dbReference type="SAM" id="MobiDB-lite"/>
    </source>
</evidence>
<protein>
    <recommendedName>
        <fullName evidence="7">RRM domain-containing protein</fullName>
    </recommendedName>
</protein>
<feature type="region of interest" description="Disordered" evidence="6">
    <location>
        <begin position="341"/>
        <end position="421"/>
    </location>
</feature>
<reference evidence="8" key="1">
    <citation type="submission" date="2022-01" db="EMBL/GenBank/DDBJ databases">
        <authorList>
            <person name="King R."/>
        </authorList>
    </citation>
    <scope>NUCLEOTIDE SEQUENCE</scope>
</reference>
<reference evidence="8" key="2">
    <citation type="submission" date="2022-10" db="EMBL/GenBank/DDBJ databases">
        <authorList>
            <consortium name="ENA_rothamsted_submissions"/>
            <consortium name="culmorum"/>
            <person name="King R."/>
        </authorList>
    </citation>
    <scope>NUCLEOTIDE SEQUENCE</scope>
</reference>
<evidence type="ECO:0000256" key="5">
    <source>
        <dbReference type="PROSITE-ProRule" id="PRU00176"/>
    </source>
</evidence>
<keyword evidence="2" id="KW-0963">Cytoplasm</keyword>
<dbReference type="Proteomes" id="UP001153620">
    <property type="component" value="Chromosome 1"/>
</dbReference>
<evidence type="ECO:0000256" key="1">
    <source>
        <dbReference type="ARBA" id="ARBA00004496"/>
    </source>
</evidence>
<evidence type="ECO:0000256" key="4">
    <source>
        <dbReference type="ARBA" id="ARBA00022884"/>
    </source>
</evidence>
<feature type="region of interest" description="Disordered" evidence="6">
    <location>
        <begin position="258"/>
        <end position="296"/>
    </location>
</feature>
<feature type="region of interest" description="Disordered" evidence="6">
    <location>
        <begin position="185"/>
        <end position="238"/>
    </location>
</feature>
<accession>A0A9N9RI65</accession>